<evidence type="ECO:0000256" key="3">
    <source>
        <dbReference type="SAM" id="MobiDB-lite"/>
    </source>
</evidence>
<dbReference type="KEGG" id="ccar:109075324"/>
<proteinExistence type="inferred from homology"/>
<evidence type="ECO:0000259" key="4">
    <source>
        <dbReference type="PROSITE" id="PS51720"/>
    </source>
</evidence>
<evidence type="ECO:0000313" key="5">
    <source>
        <dbReference type="RefSeq" id="XP_042584714.1"/>
    </source>
</evidence>
<dbReference type="PANTHER" id="PTHR22796">
    <property type="entry name" value="URG4-RELATED"/>
    <property type="match status" value="1"/>
</dbReference>
<dbReference type="FunFam" id="3.40.50.300:FF:002895">
    <property type="entry name" value="Si:dkeyp-52c3.7"/>
    <property type="match status" value="1"/>
</dbReference>
<dbReference type="Proteomes" id="UP001155660">
    <property type="component" value="Chromosome B7"/>
</dbReference>
<accession>A0A9Q9WJU3</accession>
<dbReference type="InterPro" id="IPR006703">
    <property type="entry name" value="G_AIG1"/>
</dbReference>
<feature type="region of interest" description="Disordered" evidence="3">
    <location>
        <begin position="441"/>
        <end position="478"/>
    </location>
</feature>
<comment type="similarity">
    <text evidence="1">Belongs to the TRAFAC class TrmE-Era-EngA-EngB-Septin-like GTPase superfamily. AIG1/Toc34/Toc159-like paraseptin GTPase family. IAN subfamily.</text>
</comment>
<dbReference type="AlphaFoldDB" id="A0A9Q9WJU3"/>
<sequence>MFSTVSNLRIVLLGKSVSENSDVGNFILGRAAFDDKAPPDVVERVRGRVKDRHVMLINSPQLLQTNISDHQLTQTARESVYLSDPGPHVIVLVLNPNQCSTEDEERVKKVLGAEQGFQHTMVLTTQESNETNDILQKIIQKCFNRHFSLQRSSSPDDLLQTFEDIVQTNAGRHLVCTEGSQYFTTNQQARTRCHSEIEDDLRIVLLGKTGVGKSATGNTILGRVAFKAETCQESVTKECRRESSDINGRHVTVIDTPGLFDTELSNEEIQREISNCISMILPGPHVFIIVLNLGQRFTQEEATTVKIIQETFGEHSLVFTIVLFTRGDYLKDKTLDQCLGKPGSSLMNFIEACGNRCHVFNNNNQTGDRTQVSDLLEKIDNMVAANGGSFYSCKMFRQMEREKQEQQMKILMERVDQLNREREELMKKLEEEKKKMKRMIEEERQNHDRELKKREEDFRETEERYKREAEEQEMQMKDEMKREREMFRDEIEDRRQEKDNLQTKYDKEIDRLMNRIENDRQYHEKERERKENQINEREEQYKIEMGREREHWERQKLEEQMRKEEEDEKLKQALDERYQRLQIEMEEIIREKERIVRERQSQLEDFEKRLNEERNVRENEQKSFDEILKLLKEQYQDEQKRQIEEEVKWRNVYEREKEEMKISSEIDASRQVAAYRKLEAEYRKWSWSLYSAMKETEIKILKQIENEGIHEFEETDLQRELKGASEELEKSMSQFFENDRDADILIQWKTSFEIQLQVFQQNIIRESKQKLNEILQQRNLKPYDPWNNPKNTVYEKSKELALKLKDKAKDEKTLKKEFDWFWEKCVMKLIRNNHWLKNMDIMRDVNLILGDIYKSSPVYQLKQSNGYNNIFTMTSYSECAIFKKPSKKGIRVAQTSLKKLSAKDDAPVRKFLSDIGQQADVMFQSFNISKMGYHISCVQKVTHYIIETITKYQEGPVKYVFMEEFVMDLVYSICKSINMTITDRHSDPGRYVEEKRSEYYRVFQKYCHEAASAAVFGQNICQKLKESIEQSVYKKTATDLADEMKINCPSLNENRSNLEKHILATLAENENFSAYMYYNHTKSEIGNQVSQYITDNFTVSVLPKLKENIELLEQNLVEKAHGSTDYFHKKCVDAGLWLKHFTHQLSDMLFFSEIDLSDVKHDAVDDFHLLADVLEHELSAVMSEISRRFSVSIFPLNMDLKLNEDSQC</sequence>
<dbReference type="OrthoDB" id="1597724at2759"/>
<dbReference type="PROSITE" id="PS51720">
    <property type="entry name" value="G_AIG1"/>
    <property type="match status" value="1"/>
</dbReference>
<dbReference type="CDD" id="cd01852">
    <property type="entry name" value="AIG1"/>
    <property type="match status" value="1"/>
</dbReference>
<dbReference type="Pfam" id="PF25974">
    <property type="entry name" value="URGCP_9th"/>
    <property type="match status" value="1"/>
</dbReference>
<evidence type="ECO:0000256" key="2">
    <source>
        <dbReference type="ARBA" id="ARBA00022741"/>
    </source>
</evidence>
<organism evidence="5">
    <name type="scientific">Cyprinus carpio</name>
    <name type="common">Common carp</name>
    <dbReference type="NCBI Taxonomy" id="7962"/>
    <lineage>
        <taxon>Eukaryota</taxon>
        <taxon>Metazoa</taxon>
        <taxon>Chordata</taxon>
        <taxon>Craniata</taxon>
        <taxon>Vertebrata</taxon>
        <taxon>Euteleostomi</taxon>
        <taxon>Actinopterygii</taxon>
        <taxon>Neopterygii</taxon>
        <taxon>Teleostei</taxon>
        <taxon>Ostariophysi</taxon>
        <taxon>Cypriniformes</taxon>
        <taxon>Cyprinidae</taxon>
        <taxon>Cyprininae</taxon>
        <taxon>Cyprinus</taxon>
    </lineage>
</organism>
<dbReference type="RefSeq" id="XP_042584714.1">
    <property type="nucleotide sequence ID" value="XM_042728780.1"/>
</dbReference>
<dbReference type="GO" id="GO:0005525">
    <property type="term" value="F:GTP binding"/>
    <property type="evidence" value="ECO:0007669"/>
    <property type="project" value="InterPro"/>
</dbReference>
<reference evidence="5" key="1">
    <citation type="submission" date="2025-08" db="UniProtKB">
        <authorList>
            <consortium name="RefSeq"/>
        </authorList>
    </citation>
    <scope>IDENTIFICATION</scope>
    <source>
        <tissue evidence="5">Muscle</tissue>
    </source>
</reference>
<dbReference type="SMR" id="A0A9Q9WJU3"/>
<dbReference type="FunFam" id="3.40.50.300:FF:000366">
    <property type="entry name" value="GTPase, IMAP family member 2"/>
    <property type="match status" value="1"/>
</dbReference>
<dbReference type="InterPro" id="IPR058641">
    <property type="entry name" value="GVIN1_dom"/>
</dbReference>
<dbReference type="Pfam" id="PF04548">
    <property type="entry name" value="AIG1"/>
    <property type="match status" value="2"/>
</dbReference>
<name>A0A9Q9WJU3_CYPCA</name>
<dbReference type="PANTHER" id="PTHR22796:SF6">
    <property type="entry name" value="INTERFERON-INDUCED VERY LARGE GTPASE 1-RELATED"/>
    <property type="match status" value="1"/>
</dbReference>
<feature type="domain" description="AIG1-type G" evidence="4">
    <location>
        <begin position="198"/>
        <end position="400"/>
    </location>
</feature>
<keyword evidence="2" id="KW-0547">Nucleotide-binding</keyword>
<gene>
    <name evidence="5" type="primary">LOC109075324</name>
</gene>
<protein>
    <submittedName>
        <fullName evidence="5">Uncharacterized protein LOC109075324</fullName>
    </submittedName>
</protein>
<evidence type="ECO:0000256" key="1">
    <source>
        <dbReference type="ARBA" id="ARBA00008535"/>
    </source>
</evidence>
<dbReference type="GeneID" id="109075324"/>